<feature type="compositionally biased region" description="Polar residues" evidence="2">
    <location>
        <begin position="127"/>
        <end position="167"/>
    </location>
</feature>
<name>K0RLN6_THAOC</name>
<feature type="transmembrane region" description="Helical" evidence="3">
    <location>
        <begin position="7"/>
        <end position="29"/>
    </location>
</feature>
<reference evidence="4 5" key="1">
    <citation type="journal article" date="2012" name="Genome Biol.">
        <title>Genome and low-iron response of an oceanic diatom adapted to chronic iron limitation.</title>
        <authorList>
            <person name="Lommer M."/>
            <person name="Specht M."/>
            <person name="Roy A.S."/>
            <person name="Kraemer L."/>
            <person name="Andreson R."/>
            <person name="Gutowska M.A."/>
            <person name="Wolf J."/>
            <person name="Bergner S.V."/>
            <person name="Schilhabel M.B."/>
            <person name="Klostermeier U.C."/>
            <person name="Beiko R.G."/>
            <person name="Rosenstiel P."/>
            <person name="Hippler M."/>
            <person name="Laroche J."/>
        </authorList>
    </citation>
    <scope>NUCLEOTIDE SEQUENCE [LARGE SCALE GENOMIC DNA]</scope>
    <source>
        <strain evidence="4 5">CCMP1005</strain>
    </source>
</reference>
<protein>
    <submittedName>
        <fullName evidence="4">Uncharacterized protein</fullName>
    </submittedName>
</protein>
<dbReference type="PANTHER" id="PTHR36220">
    <property type="entry name" value="UNNAMED PRODUCT"/>
    <property type="match status" value="1"/>
</dbReference>
<evidence type="ECO:0000256" key="2">
    <source>
        <dbReference type="SAM" id="MobiDB-lite"/>
    </source>
</evidence>
<dbReference type="InterPro" id="IPR011043">
    <property type="entry name" value="Gal_Oxase/kelch_b-propeller"/>
</dbReference>
<evidence type="ECO:0000256" key="1">
    <source>
        <dbReference type="ARBA" id="ARBA00022729"/>
    </source>
</evidence>
<organism evidence="4 5">
    <name type="scientific">Thalassiosira oceanica</name>
    <name type="common">Marine diatom</name>
    <dbReference type="NCBI Taxonomy" id="159749"/>
    <lineage>
        <taxon>Eukaryota</taxon>
        <taxon>Sar</taxon>
        <taxon>Stramenopiles</taxon>
        <taxon>Ochrophyta</taxon>
        <taxon>Bacillariophyta</taxon>
        <taxon>Coscinodiscophyceae</taxon>
        <taxon>Thalassiosirophycidae</taxon>
        <taxon>Thalassiosirales</taxon>
        <taxon>Thalassiosiraceae</taxon>
        <taxon>Thalassiosira</taxon>
    </lineage>
</organism>
<evidence type="ECO:0000256" key="3">
    <source>
        <dbReference type="SAM" id="Phobius"/>
    </source>
</evidence>
<sequence>MVQRKKLIFGASVGVVVSVVFIVAGALLLNGSQESGTNEAIRPATQPSQSPSIGIWQESEAQPSGISSPLPSDVFDSNGFTVESTPGIESPTKAQPSTLVTIQSGRQPSRAPTETPSEAPSGKPTDEPSTVPVTASPSRSPVKQPSSSPTNEPSSRPSDGPSTSPSWKPSDGPSLGPSSAPTPKPSKRPTKRPTSAPTQLTVIAISPQTTQLIALDGLANDRFGKSVAVFESTIVVGADQFGKRDGYVDVYTRNGNSFSHQAKLLAPDGVAGDRFGFKVAIYGNTIAVSSPEDDMESGSVHIFVRNNGLQPWKYEAKLLASDGTRGDYFGQSVAIYGDTVVVGSDQDDNRNGEGSGSVHVFVRSGQTWSREAKLILQDGEPKIRFGHCVAIHGDTLVVGAHKDRSAHVYVRNGKTWSYQDELLPPEVVSVALFGTSVAIFQDTVVVGAPFDSNQNSAGSAHVYLRDGRSWLHQTKLLGPSGGKGSSSSSFGNCVAVHKARILVSDEGNGGGSLHVFNGRKGSWIYQDKFQTPGGGTKFSSSLSIDQGAIVAGSPDDRGTEGSAYVFE</sequence>
<keyword evidence="3" id="KW-1133">Transmembrane helix</keyword>
<dbReference type="Proteomes" id="UP000266841">
    <property type="component" value="Unassembled WGS sequence"/>
</dbReference>
<dbReference type="Pfam" id="PF14312">
    <property type="entry name" value="FG-GAP_2"/>
    <property type="match status" value="5"/>
</dbReference>
<evidence type="ECO:0000313" key="4">
    <source>
        <dbReference type="EMBL" id="EJK54085.1"/>
    </source>
</evidence>
<evidence type="ECO:0000313" key="5">
    <source>
        <dbReference type="Proteomes" id="UP000266841"/>
    </source>
</evidence>
<dbReference type="EMBL" id="AGNL01036406">
    <property type="protein sequence ID" value="EJK54085.1"/>
    <property type="molecule type" value="Genomic_DNA"/>
</dbReference>
<feature type="compositionally biased region" description="Polar residues" evidence="2">
    <location>
        <begin position="92"/>
        <end position="118"/>
    </location>
</feature>
<keyword evidence="1" id="KW-0732">Signal</keyword>
<comment type="caution">
    <text evidence="4">The sequence shown here is derived from an EMBL/GenBank/DDBJ whole genome shotgun (WGS) entry which is preliminary data.</text>
</comment>
<keyword evidence="5" id="KW-1185">Reference proteome</keyword>
<feature type="compositionally biased region" description="Polar residues" evidence="2">
    <location>
        <begin position="59"/>
        <end position="70"/>
    </location>
</feature>
<dbReference type="InterPro" id="IPR013517">
    <property type="entry name" value="FG-GAP"/>
</dbReference>
<accession>K0RLN6</accession>
<dbReference type="SUPFAM" id="SSF69318">
    <property type="entry name" value="Integrin alpha N-terminal domain"/>
    <property type="match status" value="1"/>
</dbReference>
<dbReference type="SUPFAM" id="SSF50965">
    <property type="entry name" value="Galactose oxidase, central domain"/>
    <property type="match status" value="1"/>
</dbReference>
<keyword evidence="3" id="KW-0812">Transmembrane</keyword>
<dbReference type="InterPro" id="IPR028994">
    <property type="entry name" value="Integrin_alpha_N"/>
</dbReference>
<feature type="region of interest" description="Disordered" evidence="2">
    <location>
        <begin position="58"/>
        <end position="200"/>
    </location>
</feature>
<dbReference type="AlphaFoldDB" id="K0RLN6"/>
<dbReference type="Gene3D" id="2.130.10.130">
    <property type="entry name" value="Integrin alpha, N-terminal"/>
    <property type="match status" value="2"/>
</dbReference>
<dbReference type="OrthoDB" id="188207at2759"/>
<dbReference type="PANTHER" id="PTHR36220:SF1">
    <property type="entry name" value="GAMMA TUBULIN COMPLEX COMPONENT C-TERMINAL DOMAIN-CONTAINING PROTEIN"/>
    <property type="match status" value="1"/>
</dbReference>
<proteinExistence type="predicted"/>
<gene>
    <name evidence="4" type="ORF">THAOC_26360</name>
</gene>
<keyword evidence="3" id="KW-0472">Membrane</keyword>